<keyword evidence="2" id="KW-1185">Reference proteome</keyword>
<dbReference type="Proteomes" id="UP000805649">
    <property type="component" value="Unassembled WGS sequence"/>
</dbReference>
<evidence type="ECO:0000313" key="1">
    <source>
        <dbReference type="EMBL" id="KAL0929802.1"/>
    </source>
</evidence>
<name>A0ACC3YDD2_COLTU</name>
<reference evidence="1 2" key="1">
    <citation type="journal article" date="2020" name="Phytopathology">
        <title>Genome Sequence Resources of Colletotrichum truncatum, C. plurivorum, C. musicola, and C. sojae: Four Species Pathogenic to Soybean (Glycine max).</title>
        <authorList>
            <person name="Rogerio F."/>
            <person name="Boufleur T.R."/>
            <person name="Ciampi-Guillardi M."/>
            <person name="Sukno S.A."/>
            <person name="Thon M.R."/>
            <person name="Massola Junior N.S."/>
            <person name="Baroncelli R."/>
        </authorList>
    </citation>
    <scope>NUCLEOTIDE SEQUENCE [LARGE SCALE GENOMIC DNA]</scope>
    <source>
        <strain evidence="1 2">CMES1059</strain>
    </source>
</reference>
<organism evidence="1 2">
    <name type="scientific">Colletotrichum truncatum</name>
    <name type="common">Anthracnose fungus</name>
    <name type="synonym">Colletotrichum capsici</name>
    <dbReference type="NCBI Taxonomy" id="5467"/>
    <lineage>
        <taxon>Eukaryota</taxon>
        <taxon>Fungi</taxon>
        <taxon>Dikarya</taxon>
        <taxon>Ascomycota</taxon>
        <taxon>Pezizomycotina</taxon>
        <taxon>Sordariomycetes</taxon>
        <taxon>Hypocreomycetidae</taxon>
        <taxon>Glomerellales</taxon>
        <taxon>Glomerellaceae</taxon>
        <taxon>Colletotrichum</taxon>
        <taxon>Colletotrichum truncatum species complex</taxon>
    </lineage>
</organism>
<sequence>MGIVGRYSNRRIGRRTNAVTIALFFVLLWIYREQLHLDRVGLDSSLVPWIPRPPQDVFDFEPLNSEVIESVCNATEWDTDKNKQVVFTCENNVGGIGNIRNSILNCVRYTMLAGASLVMPRIFIRNESDISVIRTGERENLEYMFDRDHFVKSLQLSCPQLRLFNDTDEVYERLGPPRTWSLGLFPESLIKEGIPSTGMEHPEQWKSLLYEWLNTIDENIQTAPTGRPTNGPMLVDLGRSYLTYPINKDGEAFATTFGNILKFRADVRQLATATFLSIGRHFFGAHLRTEKDALDSWNPVDPMWEWSEYSKQTEAYFDQAGRWDLSVMYIASGNQTQMALMAEDAKPRGLTVLTKQDLLVGKNRKQLDTLAWDHQAMIDFLVMLGATQFGGVGHSSFAWNVALKRHILSVEKERFLEGPQMLSDELSQIYGTPKKYPEYASCLWP</sequence>
<gene>
    <name evidence="1" type="ORF">CTRU02_215232</name>
</gene>
<dbReference type="EMBL" id="VUJX02000014">
    <property type="protein sequence ID" value="KAL0929802.1"/>
    <property type="molecule type" value="Genomic_DNA"/>
</dbReference>
<evidence type="ECO:0000313" key="2">
    <source>
        <dbReference type="Proteomes" id="UP000805649"/>
    </source>
</evidence>
<comment type="caution">
    <text evidence="1">The sequence shown here is derived from an EMBL/GenBank/DDBJ whole genome shotgun (WGS) entry which is preliminary data.</text>
</comment>
<accession>A0ACC3YDD2</accession>
<protein>
    <submittedName>
        <fullName evidence="1">Uncharacterized protein</fullName>
    </submittedName>
</protein>
<proteinExistence type="predicted"/>